<dbReference type="Gene3D" id="2.60.40.420">
    <property type="entry name" value="Cupredoxins - blue copper proteins"/>
    <property type="match status" value="1"/>
</dbReference>
<dbReference type="EMBL" id="CP022358">
    <property type="protein sequence ID" value="ASK68672.1"/>
    <property type="molecule type" value="Genomic_DNA"/>
</dbReference>
<dbReference type="SUPFAM" id="SSF49503">
    <property type="entry name" value="Cupredoxins"/>
    <property type="match status" value="1"/>
</dbReference>
<protein>
    <recommendedName>
        <fullName evidence="3">DP-EP family protein</fullName>
    </recommendedName>
</protein>
<proteinExistence type="predicted"/>
<name>A0A220ULA9_9GAMM</name>
<reference evidence="1 2" key="1">
    <citation type="submission" date="2017-07" db="EMBL/GenBank/DDBJ databases">
        <title>Phenotypical and genomic characterization of a clinical isolate of Shewanella bicestrii sp. nov. producing an extended-spectrum beta-lactamase and a new oxacillinase variant.</title>
        <authorList>
            <person name="Jousset A.B."/>
            <person name="Bonnin R.A."/>
            <person name="Girlich D."/>
            <person name="Dabos L."/>
            <person name="Potron A."/>
            <person name="Dortet L."/>
            <person name="Glaser P."/>
            <person name="Naas T."/>
        </authorList>
    </citation>
    <scope>NUCLEOTIDE SEQUENCE [LARGE SCALE GENOMIC DNA]</scope>
    <source>
        <strain evidence="1 2">JAB-1</strain>
    </source>
</reference>
<dbReference type="Pfam" id="PF08985">
    <property type="entry name" value="DP-EP"/>
    <property type="match status" value="1"/>
</dbReference>
<sequence>MFVPQGLAQFIKVNVTLENGEPVFIYTDASGEQCPGDVTITQAGTVTYLLNDQTGKGLKFVGVGFVTPFDEIVDAVTISSDGMLVQLVDLDKTPGNTKFQFVLSNTTNTLLVLSPDPEITNRPQN</sequence>
<dbReference type="RefSeq" id="WP_089067447.1">
    <property type="nucleotide sequence ID" value="NZ_CP022358.1"/>
</dbReference>
<dbReference type="InterPro" id="IPR015078">
    <property type="entry name" value="DP-EP"/>
</dbReference>
<gene>
    <name evidence="1" type="ORF">CF168_07125</name>
</gene>
<dbReference type="Proteomes" id="UP000198367">
    <property type="component" value="Chromosome"/>
</dbReference>
<evidence type="ECO:0008006" key="3">
    <source>
        <dbReference type="Google" id="ProtNLM"/>
    </source>
</evidence>
<organism evidence="1 2">
    <name type="scientific">Shewanella bicestrii</name>
    <dbReference type="NCBI Taxonomy" id="2018305"/>
    <lineage>
        <taxon>Bacteria</taxon>
        <taxon>Pseudomonadati</taxon>
        <taxon>Pseudomonadota</taxon>
        <taxon>Gammaproteobacteria</taxon>
        <taxon>Alteromonadales</taxon>
        <taxon>Shewanellaceae</taxon>
        <taxon>Shewanella</taxon>
    </lineage>
</organism>
<keyword evidence="2" id="KW-1185">Reference proteome</keyword>
<dbReference type="AlphaFoldDB" id="A0A220ULA9"/>
<evidence type="ECO:0000313" key="2">
    <source>
        <dbReference type="Proteomes" id="UP000198367"/>
    </source>
</evidence>
<dbReference type="KEGG" id="sbj:CF168_07125"/>
<accession>A0A220ULA9</accession>
<dbReference type="InterPro" id="IPR008972">
    <property type="entry name" value="Cupredoxin"/>
</dbReference>
<evidence type="ECO:0000313" key="1">
    <source>
        <dbReference type="EMBL" id="ASK68672.1"/>
    </source>
</evidence>